<feature type="compositionally biased region" description="Polar residues" evidence="1">
    <location>
        <begin position="663"/>
        <end position="676"/>
    </location>
</feature>
<reference evidence="3 4" key="1">
    <citation type="journal article" date="2022" name="Nat. Plants">
        <title>Genomes of leafy and leafless Platanthera orchids illuminate the evolution of mycoheterotrophy.</title>
        <authorList>
            <person name="Li M.H."/>
            <person name="Liu K.W."/>
            <person name="Li Z."/>
            <person name="Lu H.C."/>
            <person name="Ye Q.L."/>
            <person name="Zhang D."/>
            <person name="Wang J.Y."/>
            <person name="Li Y.F."/>
            <person name="Zhong Z.M."/>
            <person name="Liu X."/>
            <person name="Yu X."/>
            <person name="Liu D.K."/>
            <person name="Tu X.D."/>
            <person name="Liu B."/>
            <person name="Hao Y."/>
            <person name="Liao X.Y."/>
            <person name="Jiang Y.T."/>
            <person name="Sun W.H."/>
            <person name="Chen J."/>
            <person name="Chen Y.Q."/>
            <person name="Ai Y."/>
            <person name="Zhai J.W."/>
            <person name="Wu S.S."/>
            <person name="Zhou Z."/>
            <person name="Hsiao Y.Y."/>
            <person name="Wu W.L."/>
            <person name="Chen Y.Y."/>
            <person name="Lin Y.F."/>
            <person name="Hsu J.L."/>
            <person name="Li C.Y."/>
            <person name="Wang Z.W."/>
            <person name="Zhao X."/>
            <person name="Zhong W.Y."/>
            <person name="Ma X.K."/>
            <person name="Ma L."/>
            <person name="Huang J."/>
            <person name="Chen G.Z."/>
            <person name="Huang M.Z."/>
            <person name="Huang L."/>
            <person name="Peng D.H."/>
            <person name="Luo Y.B."/>
            <person name="Zou S.Q."/>
            <person name="Chen S.P."/>
            <person name="Lan S."/>
            <person name="Tsai W.C."/>
            <person name="Van de Peer Y."/>
            <person name="Liu Z.J."/>
        </authorList>
    </citation>
    <scope>NUCLEOTIDE SEQUENCE [LARGE SCALE GENOMIC DNA]</scope>
    <source>
        <strain evidence="3">Lor287</strain>
    </source>
</reference>
<evidence type="ECO:0000313" key="3">
    <source>
        <dbReference type="EMBL" id="KAK8924148.1"/>
    </source>
</evidence>
<feature type="compositionally biased region" description="Polar residues" evidence="1">
    <location>
        <begin position="423"/>
        <end position="436"/>
    </location>
</feature>
<feature type="region of interest" description="Disordered" evidence="1">
    <location>
        <begin position="273"/>
        <end position="406"/>
    </location>
</feature>
<feature type="compositionally biased region" description="Polar residues" evidence="1">
    <location>
        <begin position="444"/>
        <end position="454"/>
    </location>
</feature>
<dbReference type="InterPro" id="IPR033334">
    <property type="entry name" value="LNG1/2"/>
</dbReference>
<feature type="compositionally biased region" description="Polar residues" evidence="1">
    <location>
        <begin position="474"/>
        <end position="489"/>
    </location>
</feature>
<dbReference type="EMBL" id="JBBWWQ010000017">
    <property type="protein sequence ID" value="KAK8924148.1"/>
    <property type="molecule type" value="Genomic_DNA"/>
</dbReference>
<feature type="compositionally biased region" description="Basic and acidic residues" evidence="1">
    <location>
        <begin position="345"/>
        <end position="377"/>
    </location>
</feature>
<accession>A0AAP0B230</accession>
<sequence>MSTKFSNWLGKKDKTSMKPAGCLDGIFQLFDRQHLLSRRQLNGREDEKDPSGQALLSLTKQEANHRDLAYLEKNLSRSYQENSRSSMESSSPASFSSSSKSFSSLEHKSPGVKLRCSEQSLLPRSPPTITSPSFKSNKLLKPIDSPRPVFDLSKLKDLEESLRILIKLKELPKDFHEVGNSPRFSCDGREILWEQKGIKHAVKQKEHGRLSLDSMEDSKRRDFNSKFNSLVEELKRNTNHRISESSNLLQDLEANEIYPNIVAKLMGLEPISPAKKNTIKPSDHKNKQGNSSQFPPASPKSQRRINHDMKFKSNTGLVVEEGRMKQNSVHSVKQKMLQKLQFQHNSKEISRKSSGDWNFRHAESKSEKTSISERDLLSKPASKSAYTSSPKFAKPVGPLGLSKIRTSDSTNTKKACFIVDGEQTPSRNTANSFLKSSSKETSKRAGNSSVSPRFQNRKPDHEKKPSPVIPSCDLKNTQRQFRNRQQSDPVSPIGRIKQKPSETQDNEVNSHLFQQTKGNTATTTASSAKHKQHQMIPREVLRTKELEKVAPPLPSPNSVLDASLYSDDLSLSPLSVSSISNDHNLKFKELPLTLHSNLCFGADSQKSETMGTIVDQFIVPGSTTDELPLTNDDPDHKYVDELLLESGLLSKNPHTPSMLEKTNPVQPSEAGQKNSTQRFHRQLVYDVVNEILARKREAFSSGLIKRDKFSSPHLLKELRSEIKCLQSSRDGNPQDKDPIFTADLLRRSKAWDRFESEVPVVVLETERLIFADLIDEIVSSLSAVVLERKERHIRQLFA</sequence>
<feature type="compositionally biased region" description="Low complexity" evidence="1">
    <location>
        <begin position="79"/>
        <end position="104"/>
    </location>
</feature>
<feature type="region of interest" description="Disordered" evidence="1">
    <location>
        <begin position="40"/>
        <end position="59"/>
    </location>
</feature>
<feature type="compositionally biased region" description="Polar residues" evidence="1">
    <location>
        <begin position="501"/>
        <end position="519"/>
    </location>
</feature>
<dbReference type="Proteomes" id="UP001418222">
    <property type="component" value="Unassembled WGS sequence"/>
</dbReference>
<dbReference type="Pfam" id="PF14309">
    <property type="entry name" value="DUF4378"/>
    <property type="match status" value="1"/>
</dbReference>
<feature type="domain" description="DUF4378" evidence="2">
    <location>
        <begin position="635"/>
        <end position="776"/>
    </location>
</feature>
<feature type="region of interest" description="Disordered" evidence="1">
    <location>
        <begin position="418"/>
        <end position="540"/>
    </location>
</feature>
<protein>
    <submittedName>
        <fullName evidence="3">Protein LONGIFOLIA 1</fullName>
    </submittedName>
</protein>
<feature type="region of interest" description="Disordered" evidence="1">
    <location>
        <begin position="650"/>
        <end position="676"/>
    </location>
</feature>
<feature type="compositionally biased region" description="Polar residues" evidence="1">
    <location>
        <begin position="117"/>
        <end position="135"/>
    </location>
</feature>
<dbReference type="InterPro" id="IPR025486">
    <property type="entry name" value="DUF4378"/>
</dbReference>
<name>A0AAP0B230_9ASPA</name>
<dbReference type="PANTHER" id="PTHR31680">
    <property type="entry name" value="LONGIFOLIA PROTEIN"/>
    <property type="match status" value="1"/>
</dbReference>
<keyword evidence="4" id="KW-1185">Reference proteome</keyword>
<organism evidence="3 4">
    <name type="scientific">Platanthera zijinensis</name>
    <dbReference type="NCBI Taxonomy" id="2320716"/>
    <lineage>
        <taxon>Eukaryota</taxon>
        <taxon>Viridiplantae</taxon>
        <taxon>Streptophyta</taxon>
        <taxon>Embryophyta</taxon>
        <taxon>Tracheophyta</taxon>
        <taxon>Spermatophyta</taxon>
        <taxon>Magnoliopsida</taxon>
        <taxon>Liliopsida</taxon>
        <taxon>Asparagales</taxon>
        <taxon>Orchidaceae</taxon>
        <taxon>Orchidoideae</taxon>
        <taxon>Orchideae</taxon>
        <taxon>Orchidinae</taxon>
        <taxon>Platanthera</taxon>
    </lineage>
</organism>
<dbReference type="PANTHER" id="PTHR31680:SF4">
    <property type="entry name" value="LONGIFOLIA PROTEIN"/>
    <property type="match status" value="1"/>
</dbReference>
<proteinExistence type="predicted"/>
<evidence type="ECO:0000256" key="1">
    <source>
        <dbReference type="SAM" id="MobiDB-lite"/>
    </source>
</evidence>
<dbReference type="GO" id="GO:0051513">
    <property type="term" value="P:regulation of monopolar cell growth"/>
    <property type="evidence" value="ECO:0007669"/>
    <property type="project" value="InterPro"/>
</dbReference>
<gene>
    <name evidence="3" type="primary">LNG1</name>
    <name evidence="3" type="ORF">KSP39_PZI019851</name>
</gene>
<evidence type="ECO:0000259" key="2">
    <source>
        <dbReference type="Pfam" id="PF14309"/>
    </source>
</evidence>
<feature type="region of interest" description="Disordered" evidence="1">
    <location>
        <begin position="116"/>
        <end position="135"/>
    </location>
</feature>
<dbReference type="AlphaFoldDB" id="A0AAP0B230"/>
<evidence type="ECO:0000313" key="4">
    <source>
        <dbReference type="Proteomes" id="UP001418222"/>
    </source>
</evidence>
<comment type="caution">
    <text evidence="3">The sequence shown here is derived from an EMBL/GenBank/DDBJ whole genome shotgun (WGS) entry which is preliminary data.</text>
</comment>
<feature type="region of interest" description="Disordered" evidence="1">
    <location>
        <begin position="79"/>
        <end position="106"/>
    </location>
</feature>